<dbReference type="Proteomes" id="UP000050482">
    <property type="component" value="Unassembled WGS sequence"/>
</dbReference>
<dbReference type="EMBL" id="LJCO01000030">
    <property type="protein sequence ID" value="KPV44622.1"/>
    <property type="molecule type" value="Genomic_DNA"/>
</dbReference>
<evidence type="ECO:0000313" key="1">
    <source>
        <dbReference type="EMBL" id="KPV44622.1"/>
    </source>
</evidence>
<sequence length="93" mass="10348">MLFRVGKVHISRAILTSNITAQDMVSAFALYINGDWGETTAREEVENDLAIACGDRIVGRYFSDTGEEFCISTYEGVTEIVTTSEVKNYTRAK</sequence>
<evidence type="ECO:0000313" key="2">
    <source>
        <dbReference type="Proteomes" id="UP000050482"/>
    </source>
</evidence>
<keyword evidence="2" id="KW-1185">Reference proteome</keyword>
<dbReference type="PATRIC" id="fig|471514.4.peg.4266"/>
<dbReference type="OrthoDB" id="5522207at2"/>
<dbReference type="RefSeq" id="WP_054968344.1">
    <property type="nucleotide sequence ID" value="NZ_LJCO01000030.1"/>
</dbReference>
<gene>
    <name evidence="1" type="ORF">AN477_06460</name>
</gene>
<organism evidence="1 2">
    <name type="scientific">Alicyclobacillus ferrooxydans</name>
    <dbReference type="NCBI Taxonomy" id="471514"/>
    <lineage>
        <taxon>Bacteria</taxon>
        <taxon>Bacillati</taxon>
        <taxon>Bacillota</taxon>
        <taxon>Bacilli</taxon>
        <taxon>Bacillales</taxon>
        <taxon>Alicyclobacillaceae</taxon>
        <taxon>Alicyclobacillus</taxon>
    </lineage>
</organism>
<comment type="caution">
    <text evidence="1">The sequence shown here is derived from an EMBL/GenBank/DDBJ whole genome shotgun (WGS) entry which is preliminary data.</text>
</comment>
<accession>A0A0P9EMK6</accession>
<dbReference type="AlphaFoldDB" id="A0A0P9EMK6"/>
<protein>
    <submittedName>
        <fullName evidence="1">Uncharacterized protein</fullName>
    </submittedName>
</protein>
<reference evidence="1 2" key="1">
    <citation type="submission" date="2015-09" db="EMBL/GenBank/DDBJ databases">
        <title>Draft genome sequence of Alicyclobacillus ferrooxydans DSM 22381.</title>
        <authorList>
            <person name="Hemp J."/>
        </authorList>
    </citation>
    <scope>NUCLEOTIDE SEQUENCE [LARGE SCALE GENOMIC DNA]</scope>
    <source>
        <strain evidence="1 2">TC-34</strain>
    </source>
</reference>
<proteinExistence type="predicted"/>
<name>A0A0P9EMK6_9BACL</name>